<dbReference type="InterPro" id="IPR025667">
    <property type="entry name" value="SprB_repeat"/>
</dbReference>
<evidence type="ECO:0000313" key="2">
    <source>
        <dbReference type="EMBL" id="ALO13944.1"/>
    </source>
</evidence>
<evidence type="ECO:0000259" key="1">
    <source>
        <dbReference type="Pfam" id="PF18962"/>
    </source>
</evidence>
<dbReference type="STRING" id="1307839.L21SP5_00264"/>
<organism evidence="2 3">
    <name type="scientific">Salinivirga cyanobacteriivorans</name>
    <dbReference type="NCBI Taxonomy" id="1307839"/>
    <lineage>
        <taxon>Bacteria</taxon>
        <taxon>Pseudomonadati</taxon>
        <taxon>Bacteroidota</taxon>
        <taxon>Bacteroidia</taxon>
        <taxon>Bacteroidales</taxon>
        <taxon>Salinivirgaceae</taxon>
        <taxon>Salinivirga</taxon>
    </lineage>
</organism>
<reference evidence="2 3" key="1">
    <citation type="submission" date="2015-11" db="EMBL/GenBank/DDBJ databases">
        <title>Description and complete genome sequence of a novel strain predominating in hypersaline microbial mats and representing a new family of the Bacteriodetes phylum.</title>
        <authorList>
            <person name="Spring S."/>
            <person name="Bunk B."/>
            <person name="Sproer C."/>
            <person name="Klenk H.-P."/>
        </authorList>
    </citation>
    <scope>NUCLEOTIDE SEQUENCE [LARGE SCALE GENOMIC DNA]</scope>
    <source>
        <strain evidence="2 3">L21-Spi-D4</strain>
    </source>
</reference>
<dbReference type="Pfam" id="PF13573">
    <property type="entry name" value="SprB"/>
    <property type="match status" value="8"/>
</dbReference>
<sequence>MKKIYLILVLLTILNTVSGQKNRNLVVNKLSDNITITKNFVVRLEIKDLETYFDSHHFEFNNTTEFSGDGNGPEEFIIQTDNSFSLDFRYINNQSTCNHLGNIDKVYSPNSTQRQNLYTNKPYCDSLYILYKTSPPRVESFNIKDHNNDINNKVTEGESIYLNFTTKQVMSGLHYKIEKNSGNGWEHVTNYAGNRYTYVVDNYSDVSSDKKTIQFRAKTRVSDEPYIGESNHWEYETVTVYPGVHNLDEIPDEVVFCEDGVRTLNIGPLETVWDVIDSVQIIITEPGGTIFTNKKTLSNFSDSVNVNLDTVGDYLFKFQTFVDDEPLGFQQKTITVTTRSNPANALNDSYLVQSVPGTGNVNAVLDNQVESTYDAWVDGGGSAAVPANYNVEIQYADDNPGCQSNKDVEFQTRYPEFNFGLTYHEGDTYNDIPEITVNRSRVQVTYDGSFNFSEIGIEWRLNGGEWHNADELVSFDAYVPDMVNSVNIDVKLSHPEARDSYTKSANIFIPAYSGINFELEVTKSVTGCDEAGNGSIRVYDFYNITHRVPVKVFHDDKLIAQQLTHRGKDNAPALEPLVFNNMPAGELNLKCSYNGYIDKYITMPADPENLNTNKIKTWINNVSGCTYSTNGSIDVDIINVSDAFSYSISLDENTWHSGTSHEFNILPKGRYTIYARNDSIDVCKTNVKRSVAAPPPLKVEVSATTKPDCPGSNTGTIQLSIPDGNGHNPGDKDNIKGSEYIYHLDAVFSGQTYKSNPTPDEQYTFIKLPAEKYMYYVENQDGCFSDTTFFELEDPEKLRVVNTDSTNVECHGGKTGQYSFEIQGPYSDLVFHLNGLPRNFNSIDTIFQLRAGSYVLTIENEKGCSIDHRFSITEPDPLFLSFDYQEHNGFGIRCHGQSTSIMTIASGGTPGYTIHYDENNYTTDSISQNLTAGTHHYTVTDANNCVLEDSLILEQPDSLKLDILNTINPTCSGSEDGSIEVLGSGGVPGYKLFVDTDSISFDDTYTISNLEASIYPLALKDANGCRFPADGSYEIVQLKNPNPILLEISQKNEPTCYGYADGFIAYSASHDTLTEKMLTIYQDSLNGTVLQTDSFHDETLNNSLNDIPAGDYVIEVVETATGCNTSTAITVDQPDELTYTLNHTDITCFGDTDGIISLNVEGGTPSYSAWYNGAGQDTIAFSETTADFSSLAPGHYTVSLTDINNCPATAIHGDSVHIGSPEMALDLNLQFTQPTCHGDVDGTLTALASGGWTMYAFSMDSANWANHDSTHTFNALQAGMHPVFLRDTQNCVVLDSIEVTEPDSLLANDIIVTDANCPGSADGSFEVVPTGGNGIYSLVYQSDTMPGMIVDSLSEGAYAYHLEDQKGCVFMDSVQVNDPPDFAHQFTLSDHNGYAIRCNGLTDSVLIEISGGSPGYTLNFSGDGDVQPIDVHNFMISDVGAGTYQTELTDDHGCRYEAEVTLNEPDTLQIVNEDILEPSCHNYSNGQYTGLITGGIDWNAADQYSLTLHGDSILYQDVENDFQFQELSAGNYELVVSDPNNCQVSRSHSIAQPEPITLAFSTTPVVCKGGASGAANVNPAGGTPSYTYQWFDTLSQQVGTTKEIINLNAGIYKLEVTDEHGCAPHDSVLNQVTVQEPELVLALDTVEMTPVRCFGETNGAVALFASGGWANYEYAGEDLLWTELTGFTDLEAGNHRFYVRDSLNCIDSTVLLVPQPDSMQITNIGITQPLCNGGNDGSVEVEITGGNGGYLFNLETGNTSSGYFDSISSGNYFLQVADNKGCSASDSVWVDEPSAISHEVLTLVRPTCTQNNGSVEVAASGGTGSIAIDWTNDSVPPQFAIDSLFAGIYAFTLTDENLCTYTAQVTLSDIGGPEVSMQNITIPSCNYTEDGTLSVAITGDAPPFVANWYDENNQVINGFDTIDNLPGGTYTIAVSDTNNCQYNTSYELIPPEPVQSQVFSSDVICYGEASGNLAVEIMGGTAPYNLSWRADGEAWQSAQQNDTILLPTGSYHVKVFDAHNCHDETTDSTGVLPPININQPVAPLSAMAAPTPVKCYGNADGMASLNALGGWDAGEYLFALKNTPFTTQRKYTDLPAGTYWAMAKDIVGCVDSIEIEVGQPEPLEGAVADFSNLQCKNDSSGWVQLAAGGGTAPYYFSINQPNNFAQQTFYDQLTAGEISIFTRDKNNCEDSAAFTLTEPDSLKFNIFEALPSYCHMENGTLNISMEGGTAPYLLPDSAITFEDTLQLNSLAIGQHTVQIIDEHNCFIEKAVELEYVPGTDVELTDIVNPLCYGGQTGSISLAPSQGSPPYEVTLNGESGYGMEIQSLAAGSYTVYVADKHNCVDTVEVELIQPDSLFLNKVNVSDPVCFNDSTGYIQTQPIGGTAPFHIYWSNGESGDALELLSAGAYSYQLVDAHNCADTGRVILQNPDPLVTVLPDTLHLCANQTKTLDAVYNDHTYLWFKNNNMVGQERELNIESPGLYSLELYSPEGCFAHDSTEVIAYSYEADATLLMPTSAQVHDTLIMIDISWPMPDSLNWLVPSSFNLLEEYDYEIHTQTTQEGGYMAGLITYTGNCIAEHYKSVTVEGFNNGNGGMKNQQGVFRSVTVSPNPASEDALLLIDLFDPYNTKVELIDNQGEVVIYKEFGKAETHQWALKLKSLERGMYFLRIRAKDEYRFVKLIVI</sequence>
<dbReference type="EMBL" id="CP013118">
    <property type="protein sequence ID" value="ALO13944.1"/>
    <property type="molecule type" value="Genomic_DNA"/>
</dbReference>
<dbReference type="Gene3D" id="2.60.40.740">
    <property type="match status" value="1"/>
</dbReference>
<protein>
    <recommendedName>
        <fullName evidence="1">Secretion system C-terminal sorting domain-containing protein</fullName>
    </recommendedName>
</protein>
<accession>A0A0S2HV50</accession>
<keyword evidence="3" id="KW-1185">Reference proteome</keyword>
<gene>
    <name evidence="2" type="ORF">L21SP5_00264</name>
</gene>
<dbReference type="NCBIfam" id="TIGR04183">
    <property type="entry name" value="Por_Secre_tail"/>
    <property type="match status" value="1"/>
</dbReference>
<feature type="domain" description="Secretion system C-terminal sorting" evidence="1">
    <location>
        <begin position="2608"/>
        <end position="2682"/>
    </location>
</feature>
<dbReference type="InterPro" id="IPR026444">
    <property type="entry name" value="Secre_tail"/>
</dbReference>
<dbReference type="KEGG" id="blq:L21SP5_00264"/>
<evidence type="ECO:0000313" key="3">
    <source>
        <dbReference type="Proteomes" id="UP000064893"/>
    </source>
</evidence>
<dbReference type="Pfam" id="PF18962">
    <property type="entry name" value="Por_Secre_tail"/>
    <property type="match status" value="1"/>
</dbReference>
<name>A0A0S2HV50_9BACT</name>
<dbReference type="OrthoDB" id="7794186at2"/>
<proteinExistence type="predicted"/>
<dbReference type="Proteomes" id="UP000064893">
    <property type="component" value="Chromosome"/>
</dbReference>
<dbReference type="RefSeq" id="WP_057951540.1">
    <property type="nucleotide sequence ID" value="NZ_CP013118.1"/>
</dbReference>